<evidence type="ECO:0000313" key="2">
    <source>
        <dbReference type="EMBL" id="KAK4132817.1"/>
    </source>
</evidence>
<feature type="non-terminal residue" evidence="2">
    <location>
        <position position="1"/>
    </location>
</feature>
<dbReference type="EMBL" id="MU853415">
    <property type="protein sequence ID" value="KAK4132817.1"/>
    <property type="molecule type" value="Genomic_DNA"/>
</dbReference>
<organism evidence="2 3">
    <name type="scientific">Trichocladium antarcticum</name>
    <dbReference type="NCBI Taxonomy" id="1450529"/>
    <lineage>
        <taxon>Eukaryota</taxon>
        <taxon>Fungi</taxon>
        <taxon>Dikarya</taxon>
        <taxon>Ascomycota</taxon>
        <taxon>Pezizomycotina</taxon>
        <taxon>Sordariomycetes</taxon>
        <taxon>Sordariomycetidae</taxon>
        <taxon>Sordariales</taxon>
        <taxon>Chaetomiaceae</taxon>
        <taxon>Trichocladium</taxon>
    </lineage>
</organism>
<evidence type="ECO:0000256" key="1">
    <source>
        <dbReference type="SAM" id="Phobius"/>
    </source>
</evidence>
<protein>
    <submittedName>
        <fullName evidence="2">Uncharacterized protein</fullName>
    </submittedName>
</protein>
<evidence type="ECO:0000313" key="3">
    <source>
        <dbReference type="Proteomes" id="UP001304895"/>
    </source>
</evidence>
<keyword evidence="3" id="KW-1185">Reference proteome</keyword>
<dbReference type="AlphaFoldDB" id="A0AAN6ZC44"/>
<reference evidence="2" key="2">
    <citation type="submission" date="2023-05" db="EMBL/GenBank/DDBJ databases">
        <authorList>
            <consortium name="Lawrence Berkeley National Laboratory"/>
            <person name="Steindorff A."/>
            <person name="Hensen N."/>
            <person name="Bonometti L."/>
            <person name="Westerberg I."/>
            <person name="Brannstrom I.O."/>
            <person name="Guillou S."/>
            <person name="Cros-Aarteil S."/>
            <person name="Calhoun S."/>
            <person name="Haridas S."/>
            <person name="Kuo A."/>
            <person name="Mondo S."/>
            <person name="Pangilinan J."/>
            <person name="Riley R."/>
            <person name="Labutti K."/>
            <person name="Andreopoulos B."/>
            <person name="Lipzen A."/>
            <person name="Chen C."/>
            <person name="Yanf M."/>
            <person name="Daum C."/>
            <person name="Ng V."/>
            <person name="Clum A."/>
            <person name="Ohm R."/>
            <person name="Martin F."/>
            <person name="Silar P."/>
            <person name="Natvig D."/>
            <person name="Lalanne C."/>
            <person name="Gautier V."/>
            <person name="Ament-Velasquez S.L."/>
            <person name="Kruys A."/>
            <person name="Hutchinson M.I."/>
            <person name="Powell A.J."/>
            <person name="Barry K."/>
            <person name="Miller A.N."/>
            <person name="Grigoriev I.V."/>
            <person name="Debuchy R."/>
            <person name="Gladieux P."/>
            <person name="Thoren M.H."/>
            <person name="Johannesson H."/>
        </authorList>
    </citation>
    <scope>NUCLEOTIDE SEQUENCE</scope>
    <source>
        <strain evidence="2">CBS 123565</strain>
    </source>
</reference>
<sequence>MEPLVPPAGHPPKQLIIQSSTCSIFAAVFASPRPQGDILMGPLRNLSNAVCNSGFIAVCSVLFIFILTRHPAPAAYPPRAYLPVLAVVPLRVLVPIRSTAFYFGWHAARKTCKDTATCAETESSVGAATAETQPSQYLAVVVRFLKLHPCCIC</sequence>
<feature type="transmembrane region" description="Helical" evidence="1">
    <location>
        <begin position="46"/>
        <end position="68"/>
    </location>
</feature>
<reference evidence="2" key="1">
    <citation type="journal article" date="2023" name="Mol. Phylogenet. Evol.">
        <title>Genome-scale phylogeny and comparative genomics of the fungal order Sordariales.</title>
        <authorList>
            <person name="Hensen N."/>
            <person name="Bonometti L."/>
            <person name="Westerberg I."/>
            <person name="Brannstrom I.O."/>
            <person name="Guillou S."/>
            <person name="Cros-Aarteil S."/>
            <person name="Calhoun S."/>
            <person name="Haridas S."/>
            <person name="Kuo A."/>
            <person name="Mondo S."/>
            <person name="Pangilinan J."/>
            <person name="Riley R."/>
            <person name="LaButti K."/>
            <person name="Andreopoulos B."/>
            <person name="Lipzen A."/>
            <person name="Chen C."/>
            <person name="Yan M."/>
            <person name="Daum C."/>
            <person name="Ng V."/>
            <person name="Clum A."/>
            <person name="Steindorff A."/>
            <person name="Ohm R.A."/>
            <person name="Martin F."/>
            <person name="Silar P."/>
            <person name="Natvig D.O."/>
            <person name="Lalanne C."/>
            <person name="Gautier V."/>
            <person name="Ament-Velasquez S.L."/>
            <person name="Kruys A."/>
            <person name="Hutchinson M.I."/>
            <person name="Powell A.J."/>
            <person name="Barry K."/>
            <person name="Miller A.N."/>
            <person name="Grigoriev I.V."/>
            <person name="Debuchy R."/>
            <person name="Gladieux P."/>
            <person name="Hiltunen Thoren M."/>
            <person name="Johannesson H."/>
        </authorList>
    </citation>
    <scope>NUCLEOTIDE SEQUENCE</scope>
    <source>
        <strain evidence="2">CBS 123565</strain>
    </source>
</reference>
<keyword evidence="1" id="KW-1133">Transmembrane helix</keyword>
<feature type="transmembrane region" description="Helical" evidence="1">
    <location>
        <begin position="80"/>
        <end position="103"/>
    </location>
</feature>
<dbReference type="Proteomes" id="UP001304895">
    <property type="component" value="Unassembled WGS sequence"/>
</dbReference>
<feature type="transmembrane region" description="Helical" evidence="1">
    <location>
        <begin position="15"/>
        <end position="34"/>
    </location>
</feature>
<keyword evidence="1" id="KW-0472">Membrane</keyword>
<comment type="caution">
    <text evidence="2">The sequence shown here is derived from an EMBL/GenBank/DDBJ whole genome shotgun (WGS) entry which is preliminary data.</text>
</comment>
<accession>A0AAN6ZC44</accession>
<keyword evidence="1" id="KW-0812">Transmembrane</keyword>
<gene>
    <name evidence="2" type="ORF">BT67DRAFT_443512</name>
</gene>
<name>A0AAN6ZC44_9PEZI</name>
<proteinExistence type="predicted"/>